<dbReference type="Gene3D" id="3.30.565.10">
    <property type="entry name" value="Histidine kinase-like ATPase, C-terminal domain"/>
    <property type="match status" value="1"/>
</dbReference>
<evidence type="ECO:0000313" key="12">
    <source>
        <dbReference type="EMBL" id="GAP47070.1"/>
    </source>
</evidence>
<evidence type="ECO:0000256" key="9">
    <source>
        <dbReference type="SAM" id="Phobius"/>
    </source>
</evidence>
<dbReference type="EC" id="2.7.13.3" evidence="2"/>
<dbReference type="CDD" id="cd16917">
    <property type="entry name" value="HATPase_UhpB-NarQ-NarX-like"/>
    <property type="match status" value="1"/>
</dbReference>
<name>A0A0K8PGP6_STRAJ</name>
<evidence type="ECO:0000256" key="3">
    <source>
        <dbReference type="ARBA" id="ARBA00022553"/>
    </source>
</evidence>
<dbReference type="InterPro" id="IPR011712">
    <property type="entry name" value="Sig_transdc_His_kin_sub3_dim/P"/>
</dbReference>
<keyword evidence="3" id="KW-0597">Phosphoprotein</keyword>
<evidence type="ECO:0000256" key="2">
    <source>
        <dbReference type="ARBA" id="ARBA00012438"/>
    </source>
</evidence>
<organism evidence="12 13">
    <name type="scientific">Streptomyces azureus</name>
    <dbReference type="NCBI Taxonomy" id="146537"/>
    <lineage>
        <taxon>Bacteria</taxon>
        <taxon>Bacillati</taxon>
        <taxon>Actinomycetota</taxon>
        <taxon>Actinomycetes</taxon>
        <taxon>Kitasatosporales</taxon>
        <taxon>Streptomycetaceae</taxon>
        <taxon>Streptomyces</taxon>
    </lineage>
</organism>
<dbReference type="AlphaFoldDB" id="A0A0K8PGP6"/>
<keyword evidence="6 12" id="KW-0418">Kinase</keyword>
<dbReference type="GO" id="GO:0046983">
    <property type="term" value="F:protein dimerization activity"/>
    <property type="evidence" value="ECO:0007669"/>
    <property type="project" value="InterPro"/>
</dbReference>
<keyword evidence="7" id="KW-0067">ATP-binding</keyword>
<dbReference type="Pfam" id="PF02518">
    <property type="entry name" value="HATPase_c"/>
    <property type="match status" value="1"/>
</dbReference>
<feature type="transmembrane region" description="Helical" evidence="9">
    <location>
        <begin position="178"/>
        <end position="199"/>
    </location>
</feature>
<dbReference type="PANTHER" id="PTHR24421:SF10">
    <property type="entry name" value="NITRATE_NITRITE SENSOR PROTEIN NARQ"/>
    <property type="match status" value="1"/>
</dbReference>
<comment type="catalytic activity">
    <reaction evidence="1">
        <text>ATP + protein L-histidine = ADP + protein N-phospho-L-histidine.</text>
        <dbReference type="EC" id="2.7.13.3"/>
    </reaction>
</comment>
<keyword evidence="5" id="KW-0547">Nucleotide-binding</keyword>
<keyword evidence="9" id="KW-1133">Transmembrane helix</keyword>
<proteinExistence type="predicted"/>
<feature type="transmembrane region" description="Helical" evidence="9">
    <location>
        <begin position="107"/>
        <end position="126"/>
    </location>
</feature>
<sequence>MAGELVDAVISAQAAAGPCQLTAGPPAAPPNGADRGQRFSNLINVTIPDRWARGVSTVGLGVTFLTAIAIQAVAIAQTWGAAFWIPGAASAMVVCGLAMMRHRERTWTAVAGLAVAALAVLIPLLPGTELPAGLGPSMALGLGVLIGSAVRVLATVRAGAIAGAGLLVIAAQSAARPASAVVAIAAAAWLAALGVGLSLRTLDGRAKATSERVRRAERLELARELHDIVAHHITGMLIQAQAAQIVARRAPENVSNSLTEIETAGSEALAAMRRVVGLLRDTDDAAPASPGPEALSTLVERFSRQGPKVRLSVPDDDTEWPPEVTSTVYRIVQEALTNVLRHARHARSIDVIVVRDAEAVTVEVADDAPPNSARPRHRGGYGLIGMRERVETLGGSLCAGPRPGAGWSVRATLPVPARGPG</sequence>
<protein>
    <recommendedName>
        <fullName evidence="2">histidine kinase</fullName>
        <ecNumber evidence="2">2.7.13.3</ecNumber>
    </recommendedName>
</protein>
<dbReference type="InterPro" id="IPR036890">
    <property type="entry name" value="HATPase_C_sf"/>
</dbReference>
<dbReference type="Proteomes" id="UP000053859">
    <property type="component" value="Unassembled WGS sequence"/>
</dbReference>
<dbReference type="PANTHER" id="PTHR24421">
    <property type="entry name" value="NITRATE/NITRITE SENSOR PROTEIN NARX-RELATED"/>
    <property type="match status" value="1"/>
</dbReference>
<feature type="transmembrane region" description="Helical" evidence="9">
    <location>
        <begin position="55"/>
        <end position="75"/>
    </location>
</feature>
<reference evidence="12" key="1">
    <citation type="journal article" date="2015" name="Genome Announc.">
        <title>Draft Genome Sequence of Thiostrepton-Producing Streptomyces azureus ATCC 14921.</title>
        <authorList>
            <person name="Sakihara K."/>
            <person name="Maeda J."/>
            <person name="Tashiro K."/>
            <person name="Fujino Y."/>
            <person name="Kuhara S."/>
            <person name="Ohshima T."/>
            <person name="Ogata S."/>
            <person name="Doi K."/>
        </authorList>
    </citation>
    <scope>NUCLEOTIDE SEQUENCE [LARGE SCALE GENOMIC DNA]</scope>
    <source>
        <strain evidence="12">ATCC14921</strain>
    </source>
</reference>
<keyword evidence="4" id="KW-0808">Transferase</keyword>
<dbReference type="InterPro" id="IPR050482">
    <property type="entry name" value="Sensor_HK_TwoCompSys"/>
</dbReference>
<dbReference type="Pfam" id="PF07730">
    <property type="entry name" value="HisKA_3"/>
    <property type="match status" value="1"/>
</dbReference>
<dbReference type="Gene3D" id="1.20.5.1930">
    <property type="match status" value="1"/>
</dbReference>
<evidence type="ECO:0000259" key="11">
    <source>
        <dbReference type="Pfam" id="PF07730"/>
    </source>
</evidence>
<feature type="transmembrane region" description="Helical" evidence="9">
    <location>
        <begin position="81"/>
        <end position="100"/>
    </location>
</feature>
<gene>
    <name evidence="12" type="ORF">SAZU_1807</name>
</gene>
<accession>A0A0K8PGP6</accession>
<feature type="domain" description="Signal transduction histidine kinase subgroup 3 dimerisation and phosphoacceptor" evidence="11">
    <location>
        <begin position="217"/>
        <end position="283"/>
    </location>
</feature>
<evidence type="ECO:0000259" key="10">
    <source>
        <dbReference type="Pfam" id="PF02518"/>
    </source>
</evidence>
<dbReference type="SUPFAM" id="SSF55874">
    <property type="entry name" value="ATPase domain of HSP90 chaperone/DNA topoisomerase II/histidine kinase"/>
    <property type="match status" value="1"/>
</dbReference>
<dbReference type="GO" id="GO:0016020">
    <property type="term" value="C:membrane"/>
    <property type="evidence" value="ECO:0007669"/>
    <property type="project" value="InterPro"/>
</dbReference>
<evidence type="ECO:0000256" key="4">
    <source>
        <dbReference type="ARBA" id="ARBA00022679"/>
    </source>
</evidence>
<evidence type="ECO:0000256" key="5">
    <source>
        <dbReference type="ARBA" id="ARBA00022741"/>
    </source>
</evidence>
<evidence type="ECO:0000256" key="1">
    <source>
        <dbReference type="ARBA" id="ARBA00000085"/>
    </source>
</evidence>
<evidence type="ECO:0000256" key="8">
    <source>
        <dbReference type="ARBA" id="ARBA00023012"/>
    </source>
</evidence>
<feature type="transmembrane region" description="Helical" evidence="9">
    <location>
        <begin position="138"/>
        <end position="171"/>
    </location>
</feature>
<dbReference type="PATRIC" id="fig|146537.3.peg.1906"/>
<dbReference type="GO" id="GO:0000155">
    <property type="term" value="F:phosphorelay sensor kinase activity"/>
    <property type="evidence" value="ECO:0007669"/>
    <property type="project" value="InterPro"/>
</dbReference>
<evidence type="ECO:0000256" key="7">
    <source>
        <dbReference type="ARBA" id="ARBA00022840"/>
    </source>
</evidence>
<dbReference type="EMBL" id="DF968225">
    <property type="protein sequence ID" value="GAP47070.1"/>
    <property type="molecule type" value="Genomic_DNA"/>
</dbReference>
<keyword evidence="9" id="KW-0812">Transmembrane</keyword>
<dbReference type="InterPro" id="IPR003594">
    <property type="entry name" value="HATPase_dom"/>
</dbReference>
<evidence type="ECO:0000313" key="13">
    <source>
        <dbReference type="Proteomes" id="UP000053859"/>
    </source>
</evidence>
<dbReference type="GO" id="GO:0005524">
    <property type="term" value="F:ATP binding"/>
    <property type="evidence" value="ECO:0007669"/>
    <property type="project" value="UniProtKB-KW"/>
</dbReference>
<feature type="domain" description="Histidine kinase/HSP90-like ATPase" evidence="10">
    <location>
        <begin position="326"/>
        <end position="416"/>
    </location>
</feature>
<keyword evidence="13" id="KW-1185">Reference proteome</keyword>
<evidence type="ECO:0000256" key="6">
    <source>
        <dbReference type="ARBA" id="ARBA00022777"/>
    </source>
</evidence>
<keyword evidence="8" id="KW-0902">Two-component regulatory system</keyword>
<keyword evidence="9" id="KW-0472">Membrane</keyword>